<dbReference type="Proteomes" id="UP001575622">
    <property type="component" value="Unassembled WGS sequence"/>
</dbReference>
<accession>A0ABV4UZM2</accession>
<sequence length="64" mass="7494">MKINYREPYEEQALKLIAKGYRLLCERREREAKEISDKKTDMKGGEHTGNRIERGTRQPDQATG</sequence>
<evidence type="ECO:0000256" key="1">
    <source>
        <dbReference type="SAM" id="MobiDB-lite"/>
    </source>
</evidence>
<evidence type="ECO:0000313" key="3">
    <source>
        <dbReference type="Proteomes" id="UP001575622"/>
    </source>
</evidence>
<comment type="caution">
    <text evidence="2">The sequence shown here is derived from an EMBL/GenBank/DDBJ whole genome shotgun (WGS) entry which is preliminary data.</text>
</comment>
<gene>
    <name evidence="2" type="ORF">ACEU3E_06650</name>
</gene>
<keyword evidence="3" id="KW-1185">Reference proteome</keyword>
<dbReference type="EMBL" id="JBHDLN010000003">
    <property type="protein sequence ID" value="MFB0841841.1"/>
    <property type="molecule type" value="Genomic_DNA"/>
</dbReference>
<proteinExistence type="predicted"/>
<reference evidence="2 3" key="1">
    <citation type="submission" date="2024-09" db="EMBL/GenBank/DDBJ databases">
        <authorList>
            <person name="Makale K.P.P."/>
            <person name="Makhzoum A."/>
            <person name="Rantong G."/>
            <person name="Rahube T.O."/>
        </authorList>
    </citation>
    <scope>NUCLEOTIDE SEQUENCE [LARGE SCALE GENOMIC DNA]</scope>
    <source>
        <strain evidence="2 3">KM_D13</strain>
    </source>
</reference>
<evidence type="ECO:0008006" key="4">
    <source>
        <dbReference type="Google" id="ProtNLM"/>
    </source>
</evidence>
<feature type="region of interest" description="Disordered" evidence="1">
    <location>
        <begin position="31"/>
        <end position="64"/>
    </location>
</feature>
<evidence type="ECO:0000313" key="2">
    <source>
        <dbReference type="EMBL" id="MFB0841841.1"/>
    </source>
</evidence>
<feature type="compositionally biased region" description="Basic and acidic residues" evidence="1">
    <location>
        <begin position="31"/>
        <end position="57"/>
    </location>
</feature>
<organism evidence="2 3">
    <name type="scientific">Paenibacillus oleatilyticus</name>
    <dbReference type="NCBI Taxonomy" id="2594886"/>
    <lineage>
        <taxon>Bacteria</taxon>
        <taxon>Bacillati</taxon>
        <taxon>Bacillota</taxon>
        <taxon>Bacilli</taxon>
        <taxon>Bacillales</taxon>
        <taxon>Paenibacillaceae</taxon>
        <taxon>Paenibacillus</taxon>
    </lineage>
</organism>
<dbReference type="RefSeq" id="WP_373949522.1">
    <property type="nucleotide sequence ID" value="NZ_JBHDLN010000003.1"/>
</dbReference>
<name>A0ABV4UZM2_9BACL</name>
<protein>
    <recommendedName>
        <fullName evidence="4">Transposase</fullName>
    </recommendedName>
</protein>